<evidence type="ECO:0000256" key="4">
    <source>
        <dbReference type="ARBA" id="ARBA00023136"/>
    </source>
</evidence>
<evidence type="ECO:0000259" key="7">
    <source>
        <dbReference type="Pfam" id="PF00892"/>
    </source>
</evidence>
<dbReference type="EMBL" id="FN648608">
    <property type="protein sequence ID" value="CBN74779.1"/>
    <property type="molecule type" value="Genomic_DNA"/>
</dbReference>
<dbReference type="SUPFAM" id="SSF103473">
    <property type="entry name" value="MFS general substrate transporter"/>
    <property type="match status" value="1"/>
</dbReference>
<protein>
    <recommendedName>
        <fullName evidence="7">EamA domain-containing protein</fullName>
    </recommendedName>
</protein>
<dbReference type="InterPro" id="IPR036259">
    <property type="entry name" value="MFS_trans_sf"/>
</dbReference>
<dbReference type="OMA" id="FWCKALI"/>
<dbReference type="EMBL" id="FN649740">
    <property type="protein sequence ID" value="CBN74779.1"/>
    <property type="molecule type" value="Genomic_DNA"/>
</dbReference>
<dbReference type="Pfam" id="PF00892">
    <property type="entry name" value="EamA"/>
    <property type="match status" value="1"/>
</dbReference>
<feature type="transmembrane region" description="Helical" evidence="6">
    <location>
        <begin position="324"/>
        <end position="345"/>
    </location>
</feature>
<accession>D8LMX8</accession>
<dbReference type="OrthoDB" id="1436450at2759"/>
<feature type="transmembrane region" description="Helical" evidence="6">
    <location>
        <begin position="200"/>
        <end position="219"/>
    </location>
</feature>
<dbReference type="InterPro" id="IPR037185">
    <property type="entry name" value="EmrE-like"/>
</dbReference>
<comment type="subcellular location">
    <subcellularLocation>
        <location evidence="1">Membrane</location>
        <topology evidence="1">Multi-pass membrane protein</topology>
    </subcellularLocation>
</comment>
<feature type="region of interest" description="Disordered" evidence="5">
    <location>
        <begin position="163"/>
        <end position="194"/>
    </location>
</feature>
<feature type="transmembrane region" description="Helical" evidence="6">
    <location>
        <begin position="289"/>
        <end position="312"/>
    </location>
</feature>
<feature type="transmembrane region" description="Helical" evidence="6">
    <location>
        <begin position="71"/>
        <end position="94"/>
    </location>
</feature>
<keyword evidence="4 6" id="KW-0472">Membrane</keyword>
<dbReference type="PANTHER" id="PTHR23051:SF0">
    <property type="entry name" value="SOLUTE CARRIER FAMILY 35 MEMBER F5"/>
    <property type="match status" value="1"/>
</dbReference>
<feature type="transmembrane region" description="Helical" evidence="6">
    <location>
        <begin position="35"/>
        <end position="59"/>
    </location>
</feature>
<dbReference type="PANTHER" id="PTHR23051">
    <property type="entry name" value="SOLUTE CARRIER FAMILY 35, MEMBER F5"/>
    <property type="match status" value="1"/>
</dbReference>
<feature type="transmembrane region" description="Helical" evidence="6">
    <location>
        <begin position="414"/>
        <end position="431"/>
    </location>
</feature>
<evidence type="ECO:0000256" key="5">
    <source>
        <dbReference type="SAM" id="MobiDB-lite"/>
    </source>
</evidence>
<dbReference type="GO" id="GO:0016020">
    <property type="term" value="C:membrane"/>
    <property type="evidence" value="ECO:0007669"/>
    <property type="project" value="UniProtKB-SubCell"/>
</dbReference>
<evidence type="ECO:0000313" key="8">
    <source>
        <dbReference type="EMBL" id="CBN74779.1"/>
    </source>
</evidence>
<keyword evidence="9" id="KW-1185">Reference proteome</keyword>
<dbReference type="Proteomes" id="UP000002630">
    <property type="component" value="Linkage Group LG15"/>
</dbReference>
<feature type="domain" description="EamA" evidence="7">
    <location>
        <begin position="207"/>
        <end position="274"/>
    </location>
</feature>
<dbReference type="InParanoid" id="D8LMX8"/>
<evidence type="ECO:0000256" key="2">
    <source>
        <dbReference type="ARBA" id="ARBA00022692"/>
    </source>
</evidence>
<reference evidence="8 9" key="1">
    <citation type="journal article" date="2010" name="Nature">
        <title>The Ectocarpus genome and the independent evolution of multicellularity in brown algae.</title>
        <authorList>
            <person name="Cock J.M."/>
            <person name="Sterck L."/>
            <person name="Rouze P."/>
            <person name="Scornet D."/>
            <person name="Allen A.E."/>
            <person name="Amoutzias G."/>
            <person name="Anthouard V."/>
            <person name="Artiguenave F."/>
            <person name="Aury J.M."/>
            <person name="Badger J.H."/>
            <person name="Beszteri B."/>
            <person name="Billiau K."/>
            <person name="Bonnet E."/>
            <person name="Bothwell J.H."/>
            <person name="Bowler C."/>
            <person name="Boyen C."/>
            <person name="Brownlee C."/>
            <person name="Carrano C.J."/>
            <person name="Charrier B."/>
            <person name="Cho G.Y."/>
            <person name="Coelho S.M."/>
            <person name="Collen J."/>
            <person name="Corre E."/>
            <person name="Da Silva C."/>
            <person name="Delage L."/>
            <person name="Delaroque N."/>
            <person name="Dittami S.M."/>
            <person name="Doulbeau S."/>
            <person name="Elias M."/>
            <person name="Farnham G."/>
            <person name="Gachon C.M."/>
            <person name="Gschloessl B."/>
            <person name="Heesch S."/>
            <person name="Jabbari K."/>
            <person name="Jubin C."/>
            <person name="Kawai H."/>
            <person name="Kimura K."/>
            <person name="Kloareg B."/>
            <person name="Kupper F.C."/>
            <person name="Lang D."/>
            <person name="Le Bail A."/>
            <person name="Leblanc C."/>
            <person name="Lerouge P."/>
            <person name="Lohr M."/>
            <person name="Lopez P.J."/>
            <person name="Martens C."/>
            <person name="Maumus F."/>
            <person name="Michel G."/>
            <person name="Miranda-Saavedra D."/>
            <person name="Morales J."/>
            <person name="Moreau H."/>
            <person name="Motomura T."/>
            <person name="Nagasato C."/>
            <person name="Napoli C.A."/>
            <person name="Nelson D.R."/>
            <person name="Nyvall-Collen P."/>
            <person name="Peters A.F."/>
            <person name="Pommier C."/>
            <person name="Potin P."/>
            <person name="Poulain J."/>
            <person name="Quesneville H."/>
            <person name="Read B."/>
            <person name="Rensing S.A."/>
            <person name="Ritter A."/>
            <person name="Rousvoal S."/>
            <person name="Samanta M."/>
            <person name="Samson G."/>
            <person name="Schroeder D.C."/>
            <person name="Segurens B."/>
            <person name="Strittmatter M."/>
            <person name="Tonon T."/>
            <person name="Tregear J.W."/>
            <person name="Valentin K."/>
            <person name="von Dassow P."/>
            <person name="Yamagishi T."/>
            <person name="Van de Peer Y."/>
            <person name="Wincker P."/>
        </authorList>
    </citation>
    <scope>NUCLEOTIDE SEQUENCE [LARGE SCALE GENOMIC DNA]</scope>
    <source>
        <strain evidence="9">Ec32 / CCAP1310/4</strain>
    </source>
</reference>
<gene>
    <name evidence="8" type="ORF">Esi_0041_0148</name>
</gene>
<evidence type="ECO:0000256" key="6">
    <source>
        <dbReference type="SAM" id="Phobius"/>
    </source>
</evidence>
<feature type="transmembrane region" description="Helical" evidence="6">
    <location>
        <begin position="259"/>
        <end position="277"/>
    </location>
</feature>
<dbReference type="AlphaFoldDB" id="D8LMX8"/>
<feature type="transmembrane region" description="Helical" evidence="6">
    <location>
        <begin position="381"/>
        <end position="402"/>
    </location>
</feature>
<evidence type="ECO:0000313" key="9">
    <source>
        <dbReference type="Proteomes" id="UP000002630"/>
    </source>
</evidence>
<feature type="transmembrane region" description="Helical" evidence="6">
    <location>
        <begin position="351"/>
        <end position="369"/>
    </location>
</feature>
<feature type="transmembrane region" description="Helical" evidence="6">
    <location>
        <begin position="225"/>
        <end position="247"/>
    </location>
</feature>
<evidence type="ECO:0000256" key="3">
    <source>
        <dbReference type="ARBA" id="ARBA00022989"/>
    </source>
</evidence>
<name>D8LMX8_ECTSI</name>
<keyword evidence="2 6" id="KW-0812">Transmembrane</keyword>
<keyword evidence="3 6" id="KW-1133">Transmembrane helix</keyword>
<dbReference type="SUPFAM" id="SSF103481">
    <property type="entry name" value="Multidrug resistance efflux transporter EmrE"/>
    <property type="match status" value="1"/>
</dbReference>
<dbReference type="STRING" id="2880.D8LMX8"/>
<organism evidence="8 9">
    <name type="scientific">Ectocarpus siliculosus</name>
    <name type="common">Brown alga</name>
    <name type="synonym">Conferva siliculosa</name>
    <dbReference type="NCBI Taxonomy" id="2880"/>
    <lineage>
        <taxon>Eukaryota</taxon>
        <taxon>Sar</taxon>
        <taxon>Stramenopiles</taxon>
        <taxon>Ochrophyta</taxon>
        <taxon>PX clade</taxon>
        <taxon>Phaeophyceae</taxon>
        <taxon>Ectocarpales</taxon>
        <taxon>Ectocarpaceae</taxon>
        <taxon>Ectocarpus</taxon>
    </lineage>
</organism>
<dbReference type="eggNOG" id="KOG2765">
    <property type="taxonomic scope" value="Eukaryota"/>
</dbReference>
<evidence type="ECO:0000256" key="1">
    <source>
        <dbReference type="ARBA" id="ARBA00004141"/>
    </source>
</evidence>
<dbReference type="InterPro" id="IPR000620">
    <property type="entry name" value="EamA_dom"/>
</dbReference>
<proteinExistence type="predicted"/>
<sequence>MIREAENEAAGAYRVNPILQEAESEAVEQRSKRQWALGIFFIILVSVLWAAGSIIVQFIADDIGYNQPFVFTYICSAVMTFLVPSYLGLTFVGLAHNPPFRDRAAGTAGDDRGPAYKELAGREETEDDHEADITVVPGCTPQGGLASPEHDEVVEMTVVPGCNPPGGLASPEDDDEAKITMAPGSNPPDRSPEKPRMRSHLFMLKAGLCVSLVWFFAQWTYNTSLAYTSVTSSTIIANSSALFTYLFSVVARTERFTKTKTVGVALALLGAVMVGLGDKEDGDSAHDSLWGDAAALMSAVGYGVYSTILTVLCPSDDEVSMSLVLGYLGVANALIFLPLVVGLAYAPGMHILHGLTFHIVQLIVFKAVMDNVISGLLWARAILLTTPTVATVGCSLTIPIAFVSDFAMHGKVPNPLAVLGAFLVVGGFYFVSDREGGGVGGGSSDGGGACCNAAGECPTERKFCLRRTRAKSDES</sequence>